<dbReference type="PANTHER" id="PTHR30469:SF12">
    <property type="entry name" value="MULTIDRUG RESISTANCE PROTEIN MDTA"/>
    <property type="match status" value="1"/>
</dbReference>
<dbReference type="SUPFAM" id="SSF111369">
    <property type="entry name" value="HlyD-like secretion proteins"/>
    <property type="match status" value="1"/>
</dbReference>
<dbReference type="Gene3D" id="1.10.287.470">
    <property type="entry name" value="Helix hairpin bin"/>
    <property type="match status" value="1"/>
</dbReference>
<dbReference type="Gene3D" id="2.40.30.170">
    <property type="match status" value="1"/>
</dbReference>
<evidence type="ECO:0000259" key="4">
    <source>
        <dbReference type="Pfam" id="PF25917"/>
    </source>
</evidence>
<evidence type="ECO:0000256" key="2">
    <source>
        <dbReference type="ARBA" id="ARBA00023054"/>
    </source>
</evidence>
<feature type="transmembrane region" description="Helical" evidence="3">
    <location>
        <begin position="20"/>
        <end position="41"/>
    </location>
</feature>
<protein>
    <submittedName>
        <fullName evidence="6">RND family efflux transporter MFP subunit</fullName>
    </submittedName>
</protein>
<reference evidence="5 8" key="1">
    <citation type="submission" date="2018-02" db="EMBL/GenBank/DDBJ databases">
        <title>Deep subsurface shale carbon reservoir microbial communities from Ohio and West Virginia, USA.</title>
        <authorList>
            <person name="Wrighton K."/>
        </authorList>
    </citation>
    <scope>NUCLEOTIDE SEQUENCE [LARGE SCALE GENOMIC DNA]</scope>
    <source>
        <strain evidence="5 8">UTICA-S1B6</strain>
    </source>
</reference>
<dbReference type="Proteomes" id="UP000239648">
    <property type="component" value="Unassembled WGS sequence"/>
</dbReference>
<dbReference type="Gene3D" id="2.40.50.100">
    <property type="match status" value="1"/>
</dbReference>
<accession>A0A2S6G7N1</accession>
<dbReference type="Gene3D" id="2.40.420.20">
    <property type="match status" value="1"/>
</dbReference>
<organism evidence="6 7">
    <name type="scientific">Marinobacter persicus</name>
    <dbReference type="NCBI Taxonomy" id="930118"/>
    <lineage>
        <taxon>Bacteria</taxon>
        <taxon>Pseudomonadati</taxon>
        <taxon>Pseudomonadota</taxon>
        <taxon>Gammaproteobacteria</taxon>
        <taxon>Pseudomonadales</taxon>
        <taxon>Marinobacteraceae</taxon>
        <taxon>Marinobacter</taxon>
    </lineage>
</organism>
<dbReference type="Proteomes" id="UP000239446">
    <property type="component" value="Unassembled WGS sequence"/>
</dbReference>
<comment type="caution">
    <text evidence="6">The sequence shown here is derived from an EMBL/GenBank/DDBJ whole genome shotgun (WGS) entry which is preliminary data.</text>
</comment>
<dbReference type="NCBIfam" id="TIGR01730">
    <property type="entry name" value="RND_mfp"/>
    <property type="match status" value="1"/>
</dbReference>
<name>A0A2S6G7N1_9GAMM</name>
<comment type="similarity">
    <text evidence="1">Belongs to the membrane fusion protein (MFP) (TC 8.A.1) family.</text>
</comment>
<gene>
    <name evidence="6" type="ORF">B0H24_100796</name>
    <name evidence="5" type="ORF">BY455_10751</name>
</gene>
<feature type="domain" description="Multidrug resistance protein MdtA-like barrel-sandwich hybrid" evidence="4">
    <location>
        <begin position="85"/>
        <end position="232"/>
    </location>
</feature>
<evidence type="ECO:0000313" key="7">
    <source>
        <dbReference type="Proteomes" id="UP000239446"/>
    </source>
</evidence>
<keyword evidence="2" id="KW-0175">Coiled coil</keyword>
<dbReference type="EMBL" id="PTIU01000007">
    <property type="protein sequence ID" value="PPK55186.1"/>
    <property type="molecule type" value="Genomic_DNA"/>
</dbReference>
<keyword evidence="3" id="KW-0472">Membrane</keyword>
<dbReference type="Pfam" id="PF25917">
    <property type="entry name" value="BSH_RND"/>
    <property type="match status" value="1"/>
</dbReference>
<keyword evidence="8" id="KW-1185">Reference proteome</keyword>
<dbReference type="InterPro" id="IPR006143">
    <property type="entry name" value="RND_pump_MFP"/>
</dbReference>
<dbReference type="InterPro" id="IPR058625">
    <property type="entry name" value="MdtA-like_BSH"/>
</dbReference>
<keyword evidence="3" id="KW-1133">Transmembrane helix</keyword>
<evidence type="ECO:0000256" key="1">
    <source>
        <dbReference type="ARBA" id="ARBA00009477"/>
    </source>
</evidence>
<proteinExistence type="inferred from homology"/>
<dbReference type="GO" id="GO:1990281">
    <property type="term" value="C:efflux pump complex"/>
    <property type="evidence" value="ECO:0007669"/>
    <property type="project" value="TreeGrafter"/>
</dbReference>
<dbReference type="RefSeq" id="WP_104415757.1">
    <property type="nucleotide sequence ID" value="NZ_PTIT01000007.1"/>
</dbReference>
<reference evidence="6 7" key="2">
    <citation type="submission" date="2018-02" db="EMBL/GenBank/DDBJ databases">
        <title>Subsurface microbial communities from deep shales in Ohio and West Virginia, USA.</title>
        <authorList>
            <person name="Wrighton K."/>
        </authorList>
    </citation>
    <scope>NUCLEOTIDE SEQUENCE [LARGE SCALE GENOMIC DNA]</scope>
    <source>
        <strain evidence="6 7">UTICA-S1B9</strain>
    </source>
</reference>
<dbReference type="OrthoDB" id="9781888at2"/>
<evidence type="ECO:0000313" key="5">
    <source>
        <dbReference type="EMBL" id="PPK52126.1"/>
    </source>
</evidence>
<dbReference type="PANTHER" id="PTHR30469">
    <property type="entry name" value="MULTIDRUG RESISTANCE PROTEIN MDTA"/>
    <property type="match status" value="1"/>
</dbReference>
<sequence>MSHPIDDNAARPERGRAGFLKTAFITVLIVLAGVVLVWFIFKTEPTATRGGGAARETAMLVDVQTVRRGQYSPTVQVMGEVMPAREVTLNARVSGRVVQQAEAFTPGRLVASGQELMRIEPADYQIALEQRRSELQKALADLELEQGQQAVARQEFELLGEDIPVENEALILRKPQLQQARATVAAARAAVRQAELNLARTHIQSPFPAQVLAREVTLGSEISTGEALGRLVATDEYWVEATVPLSQLRWLTFRDESKPATAVTLYQDSWEDGQQRKGRLQQLVGELDSNARMARVLIVVEDPLGLDEAQGSPGLILGSILKVKIEGRPLENVVRLDRDLIRRNNTVWVMEDRTLAVRKVDVAFMDENFAYIRDGLSDGDQVITNDLASVVDGAKLRLEGEQP</sequence>
<dbReference type="EMBL" id="PTIT01000007">
    <property type="protein sequence ID" value="PPK52126.1"/>
    <property type="molecule type" value="Genomic_DNA"/>
</dbReference>
<dbReference type="GO" id="GO:0015562">
    <property type="term" value="F:efflux transmembrane transporter activity"/>
    <property type="evidence" value="ECO:0007669"/>
    <property type="project" value="TreeGrafter"/>
</dbReference>
<evidence type="ECO:0000313" key="6">
    <source>
        <dbReference type="EMBL" id="PPK55186.1"/>
    </source>
</evidence>
<dbReference type="AlphaFoldDB" id="A0A2S6G7N1"/>
<keyword evidence="3" id="KW-0812">Transmembrane</keyword>
<evidence type="ECO:0000313" key="8">
    <source>
        <dbReference type="Proteomes" id="UP000239648"/>
    </source>
</evidence>
<evidence type="ECO:0000256" key="3">
    <source>
        <dbReference type="SAM" id="Phobius"/>
    </source>
</evidence>